<comment type="caution">
    <text evidence="1">The sequence shown here is derived from an EMBL/GenBank/DDBJ whole genome shotgun (WGS) entry which is preliminary data.</text>
</comment>
<evidence type="ECO:0000313" key="1">
    <source>
        <dbReference type="EMBL" id="MPM85961.1"/>
    </source>
</evidence>
<dbReference type="InterPro" id="IPR012902">
    <property type="entry name" value="N_methyl_site"/>
</dbReference>
<dbReference type="AlphaFoldDB" id="A0A645D9K9"/>
<dbReference type="Gene3D" id="3.30.700.10">
    <property type="entry name" value="Glycoprotein, Type 4 Pilin"/>
    <property type="match status" value="1"/>
</dbReference>
<gene>
    <name evidence="1" type="ORF">SDC9_133044</name>
</gene>
<reference evidence="1" key="1">
    <citation type="submission" date="2019-08" db="EMBL/GenBank/DDBJ databases">
        <authorList>
            <person name="Kucharzyk K."/>
            <person name="Murdoch R.W."/>
            <person name="Higgins S."/>
            <person name="Loffler F."/>
        </authorList>
    </citation>
    <scope>NUCLEOTIDE SEQUENCE</scope>
</reference>
<organism evidence="1">
    <name type="scientific">bioreactor metagenome</name>
    <dbReference type="NCBI Taxonomy" id="1076179"/>
    <lineage>
        <taxon>unclassified sequences</taxon>
        <taxon>metagenomes</taxon>
        <taxon>ecological metagenomes</taxon>
    </lineage>
</organism>
<dbReference type="SUPFAM" id="SSF54523">
    <property type="entry name" value="Pili subunits"/>
    <property type="match status" value="1"/>
</dbReference>
<dbReference type="EMBL" id="VSSQ01034120">
    <property type="protein sequence ID" value="MPM85961.1"/>
    <property type="molecule type" value="Genomic_DNA"/>
</dbReference>
<dbReference type="NCBIfam" id="TIGR02532">
    <property type="entry name" value="IV_pilin_GFxxxE"/>
    <property type="match status" value="1"/>
</dbReference>
<evidence type="ECO:0008006" key="2">
    <source>
        <dbReference type="Google" id="ProtNLM"/>
    </source>
</evidence>
<name>A0A645D9K9_9ZZZZ</name>
<dbReference type="PANTHER" id="PTHR30093">
    <property type="entry name" value="GENERAL SECRETION PATHWAY PROTEIN G"/>
    <property type="match status" value="1"/>
</dbReference>
<sequence length="243" mass="26882">MRRYFTLIELLVVIAIIAILAAMLLPALAQSRERARAINCTGNQRQMGQVLAFYTGANNDFFPFAQNYDSAYHINGSTGLFTWFGVLYFNKYVDSVKGAVCSSGGSIGRLDFEDVPTTMWRTFGMLQWCENAMASYSFRTSDLGRGYRLHRPPSSMIALGDATFVSGGELKLSSAVEGGIRYANRTGTMTAPAMDKRMLASLHGTPRVNTLFFDGHAGSTRLTRADHEVHFYRNQSMAIVPTP</sequence>
<dbReference type="InterPro" id="IPR045584">
    <property type="entry name" value="Pilin-like"/>
</dbReference>
<protein>
    <recommendedName>
        <fullName evidence="2">Type II secretion system protein G</fullName>
    </recommendedName>
</protein>
<proteinExistence type="predicted"/>
<dbReference type="PANTHER" id="PTHR30093:SF2">
    <property type="entry name" value="TYPE II SECRETION SYSTEM PROTEIN H"/>
    <property type="match status" value="1"/>
</dbReference>
<accession>A0A645D9K9</accession>